<dbReference type="InterPro" id="IPR003593">
    <property type="entry name" value="AAA+_ATPase"/>
</dbReference>
<feature type="domain" description="FtsK" evidence="8">
    <location>
        <begin position="984"/>
        <end position="1177"/>
    </location>
</feature>
<evidence type="ECO:0000256" key="5">
    <source>
        <dbReference type="SAM" id="Coils"/>
    </source>
</evidence>
<dbReference type="RefSeq" id="WP_212323265.1">
    <property type="nucleotide sequence ID" value="NZ_AP024463.1"/>
</dbReference>
<reference evidence="9 10" key="1">
    <citation type="submission" date="2021-03" db="EMBL/GenBank/DDBJ databases">
        <title>Human Oral Microbial Genomes.</title>
        <authorList>
            <person name="Johnston C.D."/>
            <person name="Chen T."/>
            <person name="Dewhirst F.E."/>
        </authorList>
    </citation>
    <scope>NUCLEOTIDE SEQUENCE [LARGE SCALE GENOMIC DNA]</scope>
    <source>
        <strain evidence="9 10">DSMZ 100122</strain>
    </source>
</reference>
<dbReference type="CDD" id="cd00060">
    <property type="entry name" value="FHA"/>
    <property type="match status" value="1"/>
</dbReference>
<dbReference type="SUPFAM" id="SSF49879">
    <property type="entry name" value="SMAD/FHA domain"/>
    <property type="match status" value="1"/>
</dbReference>
<dbReference type="PANTHER" id="PTHR22683">
    <property type="entry name" value="SPORULATION PROTEIN RELATED"/>
    <property type="match status" value="1"/>
</dbReference>
<sequence>MQIRVTLLRGGAARNILIRADATATATDVANAILSEGLSEPFQSSEGRPTLRVQDPLGRARVLAADAAVSESGVQSGGVIEVVREQQGAVDEIGAVLRVVAGPDAGAEVPLRFGSSRIGRSPQSDVRLTDPRVSKSHARVLVGAGIDIIDDDSANGVVVGDQRVTRATLGAGDIAVLGGTQVRIDAVGNRSGQSLGTEVAFMRPPRVLARPTKTEVELPEVPEPPNNSRFPWISLVAPIVMGVGMYVFTRSPMTLMFVALSPVLMIGNYVSQRIDGSRKRKADLANFTEGMRAAEEEMAEAQALETRQLQRLYPATDECIEAATQRNGALWCRHPEHPEFLQVRIGAGSVRALHQFSKPGRRRGFVHLQRQQTELRERYRLLHNTPIVADLRSVGGLGVVGCDPSLIEIARGLIIQVASLHSPAEVVIACLTSTDSKPEWAWLEWLPHTSSPHCPIPGPCLAADGPRGRVLLDQLEELIEQRAEGDEPTLRGPVQSSEKTEQPVTPSVVVIVHEASVDLARVARLAERGPDVGVYVVWVSSTRDQLPAACRTYVELQPDGQAVIGMVRSERVFANVSTEAVGLDTAYTVARTMAPLVDASAPVADESDLPRLVSVVGLLGGSADDEEQILARWKDNGSFVNRSLPAIPRERSGDLRAVVGHAGAEPFTIDLRTQGPHALVGGTTGAGKSEFLQAWVLGMAHAHSPDRVTFLFVDYKGGAAFARCVDLPHCVGIVTDLSPYLVRRALQSLRAEIHRREHLFNSKGVKDLIDFEKTGDPDCPPSLIIIVDEFAALVGEVPEFVDGVIDVAQRGRSLGLHLVLATQRPAGVIKDSLRANTNLRVALRMNDEHDSTDVLGSPQAAAIDPSTPGRGVAKMGPGRLIRFQSAFPGARTPAEPPAPPIDIDEFDFGLDTAWKLPRPKLKGEQVDKDIDRVVRSVSAAAQLGRIPEPRKPWLDTLAEVYDLMELRQRRDTSIVLGMVDVPAQQAQHAEVFRPDEAGNIIYYGTSGSGKTTALRSLAIAASITPRSGPVHIYGLDFAGGGLTLLEPLSNVGAIIMGDDDERVTRLMEFLTKKLDERAAAFTAVRADNLSSYRQHGNPDEPRVLVLLDGFESFRTEYDSGLQRAKTYAQFHRLLSEGRSVGIHFAATADRGAAVPSSMQGAFQQRMVLRMSDPDQYIALNVPKDVLNPNSPPGRCMNVKEPNELQIAVLGPDPSPPAQAREIESLATSVARFQPSRPEPIRRLPSLVPAASLPATVGGLPTLGLEDRTLGPIGFEPQGVYLVAGPPKSGLSSAVRWFAQSMANVYPDVPRVLLTARSTPLAGLPLWTATVHGADRVQDFLTNQLKPYLTTETTPGLPRVAVFVEQFSELAGSPADSTLAESLKLARRNGHLLIGAGEIATMSGFNSSMPELKGARQGLLLQPEMNDGDLLKAQLPRVRAADFPPGRGYWIAAGDAVRVQIPEVD</sequence>
<dbReference type="Proteomes" id="UP000678513">
    <property type="component" value="Chromosome"/>
</dbReference>
<keyword evidence="3 4" id="KW-0067">ATP-binding</keyword>
<evidence type="ECO:0000256" key="2">
    <source>
        <dbReference type="ARBA" id="ARBA00022741"/>
    </source>
</evidence>
<dbReference type="Gene3D" id="2.60.200.20">
    <property type="match status" value="1"/>
</dbReference>
<keyword evidence="5" id="KW-0175">Coiled coil</keyword>
<evidence type="ECO:0000313" key="10">
    <source>
        <dbReference type="Proteomes" id="UP000678513"/>
    </source>
</evidence>
<feature type="region of interest" description="Disordered" evidence="6">
    <location>
        <begin position="482"/>
        <end position="501"/>
    </location>
</feature>
<name>A0ABX7Y530_9ACTN</name>
<dbReference type="InterPro" id="IPR032030">
    <property type="entry name" value="YscD_cytoplasmic_dom"/>
</dbReference>
<organism evidence="9 10">
    <name type="scientific">Arachnia rubra</name>
    <dbReference type="NCBI Taxonomy" id="1547448"/>
    <lineage>
        <taxon>Bacteria</taxon>
        <taxon>Bacillati</taxon>
        <taxon>Actinomycetota</taxon>
        <taxon>Actinomycetes</taxon>
        <taxon>Propionibacteriales</taxon>
        <taxon>Propionibacteriaceae</taxon>
        <taxon>Arachnia</taxon>
    </lineage>
</organism>
<dbReference type="SUPFAM" id="SSF52540">
    <property type="entry name" value="P-loop containing nucleoside triphosphate hydrolases"/>
    <property type="match status" value="2"/>
</dbReference>
<feature type="domain" description="FtsK" evidence="8">
    <location>
        <begin position="664"/>
        <end position="852"/>
    </location>
</feature>
<dbReference type="PANTHER" id="PTHR22683:SF1">
    <property type="entry name" value="TYPE VII SECRETION SYSTEM PROTEIN ESSC"/>
    <property type="match status" value="1"/>
</dbReference>
<keyword evidence="1" id="KW-0597">Phosphoprotein</keyword>
<feature type="binding site" evidence="4">
    <location>
        <begin position="682"/>
        <end position="689"/>
    </location>
    <ligand>
        <name>ATP</name>
        <dbReference type="ChEBI" id="CHEBI:30616"/>
    </ligand>
</feature>
<dbReference type="InterPro" id="IPR008984">
    <property type="entry name" value="SMAD_FHA_dom_sf"/>
</dbReference>
<dbReference type="InterPro" id="IPR050206">
    <property type="entry name" value="FtsK/SpoIIIE/SftA"/>
</dbReference>
<feature type="coiled-coil region" evidence="5">
    <location>
        <begin position="284"/>
        <end position="311"/>
    </location>
</feature>
<dbReference type="EMBL" id="CP072384">
    <property type="protein sequence ID" value="QUC07950.1"/>
    <property type="molecule type" value="Genomic_DNA"/>
</dbReference>
<dbReference type="Pfam" id="PF16697">
    <property type="entry name" value="Yop-YscD_cpl"/>
    <property type="match status" value="1"/>
</dbReference>
<dbReference type="SMART" id="SM00240">
    <property type="entry name" value="FHA"/>
    <property type="match status" value="1"/>
</dbReference>
<dbReference type="InterPro" id="IPR027417">
    <property type="entry name" value="P-loop_NTPase"/>
</dbReference>
<dbReference type="PROSITE" id="PS50901">
    <property type="entry name" value="FTSK"/>
    <property type="match status" value="2"/>
</dbReference>
<dbReference type="InterPro" id="IPR002543">
    <property type="entry name" value="FtsK_dom"/>
</dbReference>
<dbReference type="PROSITE" id="PS50006">
    <property type="entry name" value="FHA_DOMAIN"/>
    <property type="match status" value="1"/>
</dbReference>
<evidence type="ECO:0000313" key="9">
    <source>
        <dbReference type="EMBL" id="QUC07950.1"/>
    </source>
</evidence>
<gene>
    <name evidence="9" type="ORF">J5A65_13715</name>
</gene>
<evidence type="ECO:0000256" key="3">
    <source>
        <dbReference type="ARBA" id="ARBA00022840"/>
    </source>
</evidence>
<dbReference type="Pfam" id="PF01580">
    <property type="entry name" value="FtsK_SpoIIIE"/>
    <property type="match status" value="2"/>
</dbReference>
<keyword evidence="2 4" id="KW-0547">Nucleotide-binding</keyword>
<feature type="binding site" evidence="4">
    <location>
        <begin position="1004"/>
        <end position="1011"/>
    </location>
    <ligand>
        <name>ATP</name>
        <dbReference type="ChEBI" id="CHEBI:30616"/>
    </ligand>
</feature>
<accession>A0ABX7Y530</accession>
<evidence type="ECO:0000256" key="6">
    <source>
        <dbReference type="SAM" id="MobiDB-lite"/>
    </source>
</evidence>
<evidence type="ECO:0000259" key="7">
    <source>
        <dbReference type="PROSITE" id="PS50006"/>
    </source>
</evidence>
<dbReference type="SMART" id="SM00382">
    <property type="entry name" value="AAA"/>
    <property type="match status" value="2"/>
</dbReference>
<keyword evidence="10" id="KW-1185">Reference proteome</keyword>
<dbReference type="Gene3D" id="3.40.50.300">
    <property type="entry name" value="P-loop containing nucleotide triphosphate hydrolases"/>
    <property type="match status" value="4"/>
</dbReference>
<evidence type="ECO:0000256" key="1">
    <source>
        <dbReference type="ARBA" id="ARBA00022553"/>
    </source>
</evidence>
<evidence type="ECO:0000259" key="8">
    <source>
        <dbReference type="PROSITE" id="PS50901"/>
    </source>
</evidence>
<protein>
    <submittedName>
        <fullName evidence="9">FHA domain-containing protein</fullName>
    </submittedName>
</protein>
<evidence type="ECO:0000256" key="4">
    <source>
        <dbReference type="PROSITE-ProRule" id="PRU00289"/>
    </source>
</evidence>
<proteinExistence type="predicted"/>
<feature type="domain" description="FHA" evidence="7">
    <location>
        <begin position="116"/>
        <end position="164"/>
    </location>
</feature>
<dbReference type="InterPro" id="IPR000253">
    <property type="entry name" value="FHA_dom"/>
</dbReference>